<evidence type="ECO:0000259" key="10">
    <source>
        <dbReference type="PROSITE" id="PS51898"/>
    </source>
</evidence>
<dbReference type="GO" id="GO:0044826">
    <property type="term" value="P:viral genome integration into host DNA"/>
    <property type="evidence" value="ECO:0007669"/>
    <property type="project" value="UniProtKB-KW"/>
</dbReference>
<evidence type="ECO:0000256" key="9">
    <source>
        <dbReference type="PROSITE-ProRule" id="PRU01248"/>
    </source>
</evidence>
<dbReference type="GO" id="GO:0015074">
    <property type="term" value="P:DNA integration"/>
    <property type="evidence" value="ECO:0007669"/>
    <property type="project" value="UniProtKB-KW"/>
</dbReference>
<dbReference type="Pfam" id="PF14659">
    <property type="entry name" value="Phage_int_SAM_3"/>
    <property type="match status" value="1"/>
</dbReference>
<keyword evidence="3" id="KW-0808">Transferase</keyword>
<dbReference type="CDD" id="cd01189">
    <property type="entry name" value="INT_ICEBs1_C_like"/>
    <property type="match status" value="1"/>
</dbReference>
<evidence type="ECO:0000259" key="11">
    <source>
        <dbReference type="PROSITE" id="PS51900"/>
    </source>
</evidence>
<keyword evidence="4" id="KW-0378">Hydrolase</keyword>
<dbReference type="InterPro" id="IPR004107">
    <property type="entry name" value="Integrase_SAM-like_N"/>
</dbReference>
<comment type="similarity">
    <text evidence="1">Belongs to the 'phage' integrase family.</text>
</comment>
<dbReference type="EMBL" id="BK016030">
    <property type="protein sequence ID" value="DAF90492.1"/>
    <property type="molecule type" value="Genomic_DNA"/>
</dbReference>
<evidence type="ECO:0000256" key="2">
    <source>
        <dbReference type="ARBA" id="ARBA00016082"/>
    </source>
</evidence>
<dbReference type="GO" id="GO:0003677">
    <property type="term" value="F:DNA binding"/>
    <property type="evidence" value="ECO:0007669"/>
    <property type="project" value="UniProtKB-UniRule"/>
</dbReference>
<evidence type="ECO:0000256" key="7">
    <source>
        <dbReference type="ARBA" id="ARBA00023172"/>
    </source>
</evidence>
<dbReference type="GO" id="GO:0016740">
    <property type="term" value="F:transferase activity"/>
    <property type="evidence" value="ECO:0007669"/>
    <property type="project" value="UniProtKB-KW"/>
</dbReference>
<keyword evidence="8" id="KW-1160">Virus entry into host cell</keyword>
<evidence type="ECO:0000256" key="8">
    <source>
        <dbReference type="ARBA" id="ARBA00023195"/>
    </source>
</evidence>
<dbReference type="PROSITE" id="PS51900">
    <property type="entry name" value="CB"/>
    <property type="match status" value="1"/>
</dbReference>
<accession>A0A8S5U7R4</accession>
<organism evidence="12">
    <name type="scientific">Siphoviridae sp. ctLKT1</name>
    <dbReference type="NCBI Taxonomy" id="2825451"/>
    <lineage>
        <taxon>Viruses</taxon>
        <taxon>Duplodnaviria</taxon>
        <taxon>Heunggongvirae</taxon>
        <taxon>Uroviricota</taxon>
        <taxon>Caudoviricetes</taxon>
    </lineage>
</organism>
<dbReference type="InterPro" id="IPR011010">
    <property type="entry name" value="DNA_brk_join_enz"/>
</dbReference>
<dbReference type="PROSITE" id="PS51898">
    <property type="entry name" value="TYR_RECOMBINASE"/>
    <property type="match status" value="1"/>
</dbReference>
<keyword evidence="7" id="KW-0233">DNA recombination</keyword>
<dbReference type="Pfam" id="PF00589">
    <property type="entry name" value="Phage_integrase"/>
    <property type="match status" value="1"/>
</dbReference>
<reference evidence="12" key="1">
    <citation type="journal article" date="2021" name="Proc. Natl. Acad. Sci. U.S.A.">
        <title>A Catalog of Tens of Thousands of Viruses from Human Metagenomes Reveals Hidden Associations with Chronic Diseases.</title>
        <authorList>
            <person name="Tisza M.J."/>
            <person name="Buck C.B."/>
        </authorList>
    </citation>
    <scope>NUCLEOTIDE SEQUENCE</scope>
    <source>
        <strain evidence="12">CtLKT1</strain>
    </source>
</reference>
<dbReference type="GO" id="GO:0075713">
    <property type="term" value="P:establishment of integrated proviral latency"/>
    <property type="evidence" value="ECO:0007669"/>
    <property type="project" value="UniProtKB-KW"/>
</dbReference>
<keyword evidence="8" id="KW-1179">Viral genome integration</keyword>
<proteinExistence type="inferred from homology"/>
<dbReference type="PANTHER" id="PTHR30349">
    <property type="entry name" value="PHAGE INTEGRASE-RELATED"/>
    <property type="match status" value="1"/>
</dbReference>
<keyword evidence="5" id="KW-0229">DNA integration</keyword>
<dbReference type="Gene3D" id="1.10.150.130">
    <property type="match status" value="1"/>
</dbReference>
<evidence type="ECO:0000256" key="1">
    <source>
        <dbReference type="ARBA" id="ARBA00008857"/>
    </source>
</evidence>
<dbReference type="SUPFAM" id="SSF56349">
    <property type="entry name" value="DNA breaking-rejoining enzymes"/>
    <property type="match status" value="1"/>
</dbReference>
<keyword evidence="6 9" id="KW-0238">DNA-binding</keyword>
<dbReference type="GO" id="GO:0016787">
    <property type="term" value="F:hydrolase activity"/>
    <property type="evidence" value="ECO:0007669"/>
    <property type="project" value="UniProtKB-KW"/>
</dbReference>
<dbReference type="InterPro" id="IPR044068">
    <property type="entry name" value="CB"/>
</dbReference>
<evidence type="ECO:0000256" key="6">
    <source>
        <dbReference type="ARBA" id="ARBA00023125"/>
    </source>
</evidence>
<dbReference type="PANTHER" id="PTHR30349:SF64">
    <property type="entry name" value="PROPHAGE INTEGRASE INTD-RELATED"/>
    <property type="match status" value="1"/>
</dbReference>
<dbReference type="InterPro" id="IPR050090">
    <property type="entry name" value="Tyrosine_recombinase_XerCD"/>
</dbReference>
<dbReference type="InterPro" id="IPR002104">
    <property type="entry name" value="Integrase_catalytic"/>
</dbReference>
<dbReference type="InterPro" id="IPR028259">
    <property type="entry name" value="AP2-like_int_N"/>
</dbReference>
<dbReference type="GO" id="GO:0006310">
    <property type="term" value="P:DNA recombination"/>
    <property type="evidence" value="ECO:0007669"/>
    <property type="project" value="UniProtKB-KW"/>
</dbReference>
<dbReference type="Pfam" id="PF14657">
    <property type="entry name" value="Arm-DNA-bind_4"/>
    <property type="match status" value="1"/>
</dbReference>
<dbReference type="Gene3D" id="1.10.443.10">
    <property type="entry name" value="Intergrase catalytic core"/>
    <property type="match status" value="1"/>
</dbReference>
<feature type="domain" description="Tyr recombinase" evidence="10">
    <location>
        <begin position="162"/>
        <end position="345"/>
    </location>
</feature>
<evidence type="ECO:0000256" key="4">
    <source>
        <dbReference type="ARBA" id="ARBA00022801"/>
    </source>
</evidence>
<name>A0A8S5U7R4_9CAUD</name>
<evidence type="ECO:0000256" key="5">
    <source>
        <dbReference type="ARBA" id="ARBA00022908"/>
    </source>
</evidence>
<feature type="domain" description="Core-binding (CB)" evidence="11">
    <location>
        <begin position="56"/>
        <end position="140"/>
    </location>
</feature>
<dbReference type="InterPro" id="IPR010998">
    <property type="entry name" value="Integrase_recombinase_N"/>
</dbReference>
<evidence type="ECO:0000313" key="12">
    <source>
        <dbReference type="EMBL" id="DAF90492.1"/>
    </source>
</evidence>
<evidence type="ECO:0000256" key="3">
    <source>
        <dbReference type="ARBA" id="ARBA00022679"/>
    </source>
</evidence>
<protein>
    <recommendedName>
        <fullName evidence="2">Integrase</fullName>
    </recommendedName>
</protein>
<sequence>MPQYKNETTGKWYCSFYYSDWQGKRKKKKKEGFNTKREAKDWENEFIHKTSADCSMTFRSLVELYKEDIAPRIKPTTKASKEFMIDTKLLPFFGDMAINSITATTVRKWQTELISSPENYSQTYLKTINNQLSAIFNFAVKYYSLKSNPARDCGSMGKKKADSMQFWTQAEFNSFISVVDDITDLTIFMLLYYSGMRSGELFALTLSDFDFSLKTVSINKNYARQNGEDLILTPKTEKSKRIVSLPDFMIAAIKEYANKLYDLSLTQSLFPSNKYTLNKHMVKYCKKANVKKIRIHDLRHSHASLLIELGFSPLLISERLGHENIETTLQTYSHLYPNKQSEVASKLEELHNNF</sequence>
<dbReference type="InterPro" id="IPR013762">
    <property type="entry name" value="Integrase-like_cat_sf"/>
</dbReference>